<evidence type="ECO:0000259" key="3">
    <source>
        <dbReference type="Pfam" id="PF00109"/>
    </source>
</evidence>
<dbReference type="InterPro" id="IPR014030">
    <property type="entry name" value="Ketoacyl_synth_N"/>
</dbReference>
<dbReference type="PANTHER" id="PTHR11712">
    <property type="entry name" value="POLYKETIDE SYNTHASE-RELATED"/>
    <property type="match status" value="1"/>
</dbReference>
<dbReference type="GO" id="GO:0005829">
    <property type="term" value="C:cytosol"/>
    <property type="evidence" value="ECO:0007669"/>
    <property type="project" value="TreeGrafter"/>
</dbReference>
<dbReference type="eggNOG" id="COG5164">
    <property type="taxonomic scope" value="Bacteria"/>
</dbReference>
<keyword evidence="5" id="KW-1185">Reference proteome</keyword>
<dbReference type="Gene3D" id="3.40.47.10">
    <property type="match status" value="1"/>
</dbReference>
<protein>
    <submittedName>
        <fullName evidence="4">Putative ketoacyl synthase</fullName>
    </submittedName>
</protein>
<dbReference type="Pfam" id="PF04673">
    <property type="entry name" value="Cyclase_polyket"/>
    <property type="match status" value="1"/>
</dbReference>
<organism evidence="4 5">
    <name type="scientific">Saccharothrix espanaensis (strain ATCC 51144 / DSM 44229 / JCM 9112 / NBRC 15066 / NRRL 15764)</name>
    <dbReference type="NCBI Taxonomy" id="1179773"/>
    <lineage>
        <taxon>Bacteria</taxon>
        <taxon>Bacillati</taxon>
        <taxon>Actinomycetota</taxon>
        <taxon>Actinomycetes</taxon>
        <taxon>Pseudonocardiales</taxon>
        <taxon>Pseudonocardiaceae</taxon>
        <taxon>Saccharothrix</taxon>
    </lineage>
</organism>
<dbReference type="EMBL" id="HE804045">
    <property type="protein sequence ID" value="CCH31386.1"/>
    <property type="molecule type" value="Genomic_DNA"/>
</dbReference>
<keyword evidence="1" id="KW-0808">Transferase</keyword>
<dbReference type="PATRIC" id="fig|1179773.3.peg.4104"/>
<sequence length="354" mass="36913">MHSTLIVARMRPESADEVAALFTEFDRSGMPHRMGSRRITSFDPAPFRSRVAAEVDFDPEAHGLTPREIRRMDRAAQFAVVTAREAVLDSGLDLAAPAPGRIGVTIGATTGLDHEYAVPHLYNYLVPSSFATEVAWAVGAAGPGAVVSTGCTSGLDAVGYAAEVIREGAADVVVAGATDAPRPPPSHAPRSCTPAPWSCWPTGTSWAGRAGCPAADRVTSAACRWTWPRPTPATGSPAGGSARRPCWSGCWAGGPPRWARGSGAAPGWPSEATTSRPRWWWPGSAAGSPRPTWPAATGRTARCGCWAASTFPARTPPVSCSGPTSRAWPSRIAGSSGTRTAWPRRGVGRTAAPG</sequence>
<dbReference type="AlphaFoldDB" id="K0JZ31"/>
<dbReference type="eggNOG" id="COG0304">
    <property type="taxonomic scope" value="Bacteria"/>
</dbReference>
<gene>
    <name evidence="4" type="ordered locus">BN6_40990</name>
</gene>
<dbReference type="InterPro" id="IPR011008">
    <property type="entry name" value="Dimeric_a/b-barrel"/>
</dbReference>
<dbReference type="GO" id="GO:0030639">
    <property type="term" value="P:polyketide biosynthetic process"/>
    <property type="evidence" value="ECO:0007669"/>
    <property type="project" value="InterPro"/>
</dbReference>
<dbReference type="Pfam" id="PF00109">
    <property type="entry name" value="ketoacyl-synt"/>
    <property type="match status" value="1"/>
</dbReference>
<dbReference type="InterPro" id="IPR000794">
    <property type="entry name" value="Beta-ketoacyl_synthase"/>
</dbReference>
<dbReference type="PANTHER" id="PTHR11712:SF336">
    <property type="entry name" value="3-OXOACYL-[ACYL-CARRIER-PROTEIN] SYNTHASE, MITOCHONDRIAL"/>
    <property type="match status" value="1"/>
</dbReference>
<evidence type="ECO:0000256" key="2">
    <source>
        <dbReference type="SAM" id="MobiDB-lite"/>
    </source>
</evidence>
<feature type="region of interest" description="Disordered" evidence="2">
    <location>
        <begin position="259"/>
        <end position="294"/>
    </location>
</feature>
<feature type="region of interest" description="Disordered" evidence="2">
    <location>
        <begin position="316"/>
        <end position="354"/>
    </location>
</feature>
<dbReference type="HOGENOM" id="CLU_782762_0_0_11"/>
<name>K0JZ31_SACES</name>
<feature type="domain" description="Beta-ketoacyl synthase-like N-terminal" evidence="3">
    <location>
        <begin position="52"/>
        <end position="184"/>
    </location>
</feature>
<dbReference type="Proteomes" id="UP000006281">
    <property type="component" value="Chromosome"/>
</dbReference>
<dbReference type="InterPro" id="IPR006765">
    <property type="entry name" value="Polyketide_synth_cyclase"/>
</dbReference>
<reference evidence="4 5" key="1">
    <citation type="journal article" date="2012" name="BMC Genomics">
        <title>Complete genome sequence of Saccharothrix espanaensis DSM 44229T and comparison to the other completely sequenced Pseudonocardiaceae.</title>
        <authorList>
            <person name="Strobel T."/>
            <person name="Al-Dilaimi A."/>
            <person name="Blom J."/>
            <person name="Gessner A."/>
            <person name="Kalinowski J."/>
            <person name="Luzhetska M."/>
            <person name="Puhler A."/>
            <person name="Szczepanowski R."/>
            <person name="Bechthold A."/>
            <person name="Ruckert C."/>
        </authorList>
    </citation>
    <scope>NUCLEOTIDE SEQUENCE [LARGE SCALE GENOMIC DNA]</scope>
    <source>
        <strain evidence="5">ATCC 51144 / DSM 44229 / JCM 9112 / NBRC 15066 / NRRL 15764</strain>
    </source>
</reference>
<dbReference type="STRING" id="1179773.BN6_40990"/>
<dbReference type="InterPro" id="IPR016039">
    <property type="entry name" value="Thiolase-like"/>
</dbReference>
<evidence type="ECO:0000256" key="1">
    <source>
        <dbReference type="ARBA" id="ARBA00022679"/>
    </source>
</evidence>
<evidence type="ECO:0000313" key="5">
    <source>
        <dbReference type="Proteomes" id="UP000006281"/>
    </source>
</evidence>
<dbReference type="KEGG" id="sesp:BN6_40990"/>
<dbReference type="SUPFAM" id="SSF53901">
    <property type="entry name" value="Thiolase-like"/>
    <property type="match status" value="1"/>
</dbReference>
<accession>K0JZ31</accession>
<dbReference type="SUPFAM" id="SSF54909">
    <property type="entry name" value="Dimeric alpha+beta barrel"/>
    <property type="match status" value="1"/>
</dbReference>
<dbReference type="GO" id="GO:0006633">
    <property type="term" value="P:fatty acid biosynthetic process"/>
    <property type="evidence" value="ECO:0007669"/>
    <property type="project" value="TreeGrafter"/>
</dbReference>
<evidence type="ECO:0000313" key="4">
    <source>
        <dbReference type="EMBL" id="CCH31386.1"/>
    </source>
</evidence>
<proteinExistence type="predicted"/>
<dbReference type="GO" id="GO:0004315">
    <property type="term" value="F:3-oxoacyl-[acyl-carrier-protein] synthase activity"/>
    <property type="evidence" value="ECO:0007669"/>
    <property type="project" value="TreeGrafter"/>
</dbReference>